<dbReference type="EMBL" id="JAJTJA010000015">
    <property type="protein sequence ID" value="KAH8689455.1"/>
    <property type="molecule type" value="Genomic_DNA"/>
</dbReference>
<dbReference type="GeneID" id="70247826"/>
<dbReference type="Proteomes" id="UP001201262">
    <property type="component" value="Unassembled WGS sequence"/>
</dbReference>
<dbReference type="RefSeq" id="XP_046065809.1">
    <property type="nucleotide sequence ID" value="XM_046217539.1"/>
</dbReference>
<comment type="caution">
    <text evidence="1">The sequence shown here is derived from an EMBL/GenBank/DDBJ whole genome shotgun (WGS) entry which is preliminary data.</text>
</comment>
<keyword evidence="2" id="KW-1185">Reference proteome</keyword>
<gene>
    <name evidence="1" type="ORF">BGW36DRAFT_390896</name>
</gene>
<proteinExistence type="predicted"/>
<accession>A0AAD4KF45</accession>
<dbReference type="AlphaFoldDB" id="A0AAD4KF45"/>
<evidence type="ECO:0000313" key="1">
    <source>
        <dbReference type="EMBL" id="KAH8689455.1"/>
    </source>
</evidence>
<evidence type="ECO:0000313" key="2">
    <source>
        <dbReference type="Proteomes" id="UP001201262"/>
    </source>
</evidence>
<protein>
    <submittedName>
        <fullName evidence="1">Uncharacterized protein</fullName>
    </submittedName>
</protein>
<sequence length="160" mass="18104">MRHHLMLSELASPPPQTADQVVQSLQALHLIEAGSRPSLEDYYPNIIPIETYIQTRPSATPLPSSIFLYSKVAEMRKTIFEPVRERLGQLLLESLGDRLKDASYDMVMLDNKILPSVFIFVERATVLDWARLESQVRAILAQAVGKCGFMIDVKFHIAHT</sequence>
<reference evidence="1" key="1">
    <citation type="submission" date="2021-12" db="EMBL/GenBank/DDBJ databases">
        <title>Convergent genome expansion in fungi linked to evolution of root-endophyte symbiosis.</title>
        <authorList>
            <consortium name="DOE Joint Genome Institute"/>
            <person name="Ke Y.-H."/>
            <person name="Bonito G."/>
            <person name="Liao H.-L."/>
            <person name="Looney B."/>
            <person name="Rojas-Flechas A."/>
            <person name="Nash J."/>
            <person name="Hameed K."/>
            <person name="Schadt C."/>
            <person name="Martin F."/>
            <person name="Crous P.W."/>
            <person name="Miettinen O."/>
            <person name="Magnuson J.K."/>
            <person name="Labbe J."/>
            <person name="Jacobson D."/>
            <person name="Doktycz M.J."/>
            <person name="Veneault-Fourrey C."/>
            <person name="Kuo A."/>
            <person name="Mondo S."/>
            <person name="Calhoun S."/>
            <person name="Riley R."/>
            <person name="Ohm R."/>
            <person name="LaButti K."/>
            <person name="Andreopoulos B."/>
            <person name="Pangilinan J."/>
            <person name="Nolan M."/>
            <person name="Tritt A."/>
            <person name="Clum A."/>
            <person name="Lipzen A."/>
            <person name="Daum C."/>
            <person name="Barry K."/>
            <person name="Grigoriev I.V."/>
            <person name="Vilgalys R."/>
        </authorList>
    </citation>
    <scope>NUCLEOTIDE SEQUENCE</scope>
    <source>
        <strain evidence="1">PMI_201</strain>
    </source>
</reference>
<organism evidence="1 2">
    <name type="scientific">Talaromyces proteolyticus</name>
    <dbReference type="NCBI Taxonomy" id="1131652"/>
    <lineage>
        <taxon>Eukaryota</taxon>
        <taxon>Fungi</taxon>
        <taxon>Dikarya</taxon>
        <taxon>Ascomycota</taxon>
        <taxon>Pezizomycotina</taxon>
        <taxon>Eurotiomycetes</taxon>
        <taxon>Eurotiomycetidae</taxon>
        <taxon>Eurotiales</taxon>
        <taxon>Trichocomaceae</taxon>
        <taxon>Talaromyces</taxon>
        <taxon>Talaromyces sect. Bacilispori</taxon>
    </lineage>
</organism>
<name>A0AAD4KF45_9EURO</name>